<evidence type="ECO:0000313" key="3">
    <source>
        <dbReference type="Proteomes" id="UP000500755"/>
    </source>
</evidence>
<proteinExistence type="predicted"/>
<sequence>MAEADRVRVVHVVHSFDVGGLENVIAQLINRLPSARFEHVVLALTTVSEFRQRVVHPDVRFIALHKPPGHAVPLYPQLYRLLRELRPHVLHTCNLAALEVVPLAWLARVPLRVHAEHGWDAHDPQGRNPRYQRLRRLYRPFVSHYVAVSRDLDDYLGRAVGVPARRRHLIANGVDTDTFAPAHGVPRAVPGCPFDPGRHWLVGTVGRLQTVKNQPLLARAFVRALQDNPVMRDAARLVIVGEGPLRAEVERVLVEADMSDLAWLPGARADVADVLRSLDLFVLPSQAEGTSCTLQEAMASGLPVVATAVGGTPDLVQEGVTGHLVPPNDEQALADAMARAFSDPGTAARQGQAGREHALCRFAMGTMVRQYQQLFDREGSA</sequence>
<organism evidence="2 3">
    <name type="scientific">Alicycliphilus denitrificans</name>
    <dbReference type="NCBI Taxonomy" id="179636"/>
    <lineage>
        <taxon>Bacteria</taxon>
        <taxon>Pseudomonadati</taxon>
        <taxon>Pseudomonadota</taxon>
        <taxon>Betaproteobacteria</taxon>
        <taxon>Burkholderiales</taxon>
        <taxon>Comamonadaceae</taxon>
        <taxon>Alicycliphilus</taxon>
    </lineage>
</organism>
<gene>
    <name evidence="2" type="ORF">HF896_04400</name>
</gene>
<accession>A0A858ZPX1</accession>
<dbReference type="AlphaFoldDB" id="A0A858ZPX1"/>
<dbReference type="Gene3D" id="3.40.50.2000">
    <property type="entry name" value="Glycogen Phosphorylase B"/>
    <property type="match status" value="2"/>
</dbReference>
<reference evidence="2 3" key="1">
    <citation type="submission" date="2020-05" db="EMBL/GenBank/DDBJ databases">
        <title>Complete genome sequence of Alicycliphilus denitrificans DP3.</title>
        <authorList>
            <person name="Chen X."/>
        </authorList>
    </citation>
    <scope>NUCLEOTIDE SEQUENCE [LARGE SCALE GENOMIC DNA]</scope>
    <source>
        <strain evidence="2 3">DP3</strain>
    </source>
</reference>
<keyword evidence="2" id="KW-0808">Transferase</keyword>
<dbReference type="EMBL" id="CP051298">
    <property type="protein sequence ID" value="QKD42890.1"/>
    <property type="molecule type" value="Genomic_DNA"/>
</dbReference>
<dbReference type="SUPFAM" id="SSF53756">
    <property type="entry name" value="UDP-Glycosyltransferase/glycogen phosphorylase"/>
    <property type="match status" value="1"/>
</dbReference>
<protein>
    <submittedName>
        <fullName evidence="2">TIGR03088 family PEP-CTERM/XrtA system glycosyltransferase</fullName>
    </submittedName>
</protein>
<dbReference type="RefSeq" id="WP_059400159.1">
    <property type="nucleotide sequence ID" value="NZ_CP051298.1"/>
</dbReference>
<name>A0A858ZPX1_9BURK</name>
<evidence type="ECO:0000313" key="2">
    <source>
        <dbReference type="EMBL" id="QKD42890.1"/>
    </source>
</evidence>
<dbReference type="NCBIfam" id="TIGR03088">
    <property type="entry name" value="stp2"/>
    <property type="match status" value="1"/>
</dbReference>
<dbReference type="InterPro" id="IPR028098">
    <property type="entry name" value="Glyco_trans_4-like_N"/>
</dbReference>
<feature type="domain" description="Glycosyltransferase subfamily 4-like N-terminal" evidence="1">
    <location>
        <begin position="18"/>
        <end position="177"/>
    </location>
</feature>
<dbReference type="GO" id="GO:0016758">
    <property type="term" value="F:hexosyltransferase activity"/>
    <property type="evidence" value="ECO:0007669"/>
    <property type="project" value="TreeGrafter"/>
</dbReference>
<dbReference type="Proteomes" id="UP000500755">
    <property type="component" value="Chromosome"/>
</dbReference>
<dbReference type="Pfam" id="PF13692">
    <property type="entry name" value="Glyco_trans_1_4"/>
    <property type="match status" value="1"/>
</dbReference>
<dbReference type="PANTHER" id="PTHR45947:SF3">
    <property type="entry name" value="SULFOQUINOVOSYL TRANSFERASE SQD2"/>
    <property type="match status" value="1"/>
</dbReference>
<dbReference type="InterPro" id="IPR017522">
    <property type="entry name" value="Sugar_tfrase_PEP-CTERM_Stp2"/>
</dbReference>
<evidence type="ECO:0000259" key="1">
    <source>
        <dbReference type="Pfam" id="PF13439"/>
    </source>
</evidence>
<dbReference type="Pfam" id="PF13439">
    <property type="entry name" value="Glyco_transf_4"/>
    <property type="match status" value="1"/>
</dbReference>
<dbReference type="PANTHER" id="PTHR45947">
    <property type="entry name" value="SULFOQUINOVOSYL TRANSFERASE SQD2"/>
    <property type="match status" value="1"/>
</dbReference>
<dbReference type="InterPro" id="IPR050194">
    <property type="entry name" value="Glycosyltransferase_grp1"/>
</dbReference>